<feature type="compositionally biased region" description="Gly residues" evidence="1">
    <location>
        <begin position="51"/>
        <end position="65"/>
    </location>
</feature>
<protein>
    <submittedName>
        <fullName evidence="2">Uncharacterized protein</fullName>
    </submittedName>
</protein>
<feature type="compositionally biased region" description="Basic residues" evidence="1">
    <location>
        <begin position="78"/>
        <end position="91"/>
    </location>
</feature>
<reference evidence="3" key="1">
    <citation type="submission" date="2016-07" db="EMBL/GenBank/DDBJ databases">
        <title>Sequence Frankia sp. strain CcI1.17.</title>
        <authorList>
            <person name="Ghodhbane-Gtari F."/>
            <person name="Swanson E."/>
            <person name="Gueddou A."/>
            <person name="Morris K."/>
            <person name="Hezbri K."/>
            <person name="Ktari A."/>
            <person name="Nouioui I."/>
            <person name="Abebe-Akele F."/>
            <person name="Simpson S."/>
            <person name="Thomas K."/>
            <person name="Gtari M."/>
            <person name="Tisa L.S."/>
            <person name="Hurst S."/>
        </authorList>
    </citation>
    <scope>NUCLEOTIDE SEQUENCE [LARGE SCALE GENOMIC DNA]</scope>
    <source>
        <strain evidence="3">Cc1.17</strain>
    </source>
</reference>
<sequence>MGLPEDDELDRRMRSADLVGPALATGADVGRLVNELARAVVDTDAGSTGRTTGGTAGSTAGGTGSIGTTTERLDRSTQSRRRGPTSRRVPGRPRAWQRVAVAGLAAAALLGTAFASSDGLARTGIFGSPGFTESDTSEWLNTGAPDFREVVESLRPSDIPLPAGRSWQPVIDTQVANGQREPAMMQVTGVRSAFAHYAVCVWDGEWLAARQAGDTARVGQAAEVIRGVPSWPIFVETDGGGTVDWLRSIAEAATHGDEGPIRQDIRANCSSSWIGVDQ</sequence>
<feature type="region of interest" description="Disordered" evidence="1">
    <location>
        <begin position="44"/>
        <end position="94"/>
    </location>
</feature>
<accession>A0A1S1Q1R2</accession>
<dbReference type="Proteomes" id="UP000179627">
    <property type="component" value="Unassembled WGS sequence"/>
</dbReference>
<gene>
    <name evidence="2" type="ORF">CC117_31190</name>
</gene>
<evidence type="ECO:0000256" key="1">
    <source>
        <dbReference type="SAM" id="MobiDB-lite"/>
    </source>
</evidence>
<proteinExistence type="predicted"/>
<evidence type="ECO:0000313" key="3">
    <source>
        <dbReference type="Proteomes" id="UP000179627"/>
    </source>
</evidence>
<evidence type="ECO:0000313" key="2">
    <source>
        <dbReference type="EMBL" id="OHV27507.1"/>
    </source>
</evidence>
<dbReference type="AlphaFoldDB" id="A0A1S1Q1R2"/>
<comment type="caution">
    <text evidence="2">The sequence shown here is derived from an EMBL/GenBank/DDBJ whole genome shotgun (WGS) entry which is preliminary data.</text>
</comment>
<dbReference type="EMBL" id="MBLM01000188">
    <property type="protein sequence ID" value="OHV27507.1"/>
    <property type="molecule type" value="Genomic_DNA"/>
</dbReference>
<name>A0A1S1Q1R2_9ACTN</name>
<dbReference type="OrthoDB" id="5120202at2"/>
<organism evidence="2 3">
    <name type="scientific">Parafrankia colletiae</name>
    <dbReference type="NCBI Taxonomy" id="573497"/>
    <lineage>
        <taxon>Bacteria</taxon>
        <taxon>Bacillati</taxon>
        <taxon>Actinomycetota</taxon>
        <taxon>Actinomycetes</taxon>
        <taxon>Frankiales</taxon>
        <taxon>Frankiaceae</taxon>
        <taxon>Parafrankia</taxon>
    </lineage>
</organism>
<keyword evidence="3" id="KW-1185">Reference proteome</keyword>